<dbReference type="SUPFAM" id="SSF47413">
    <property type="entry name" value="lambda repressor-like DNA-binding domains"/>
    <property type="match status" value="1"/>
</dbReference>
<sequence>MTLRTSFSTVLRALRAKRNISQREFGDTASRTFLSKLEGGRASPTLDKLEQISQRLDLSPLSLLTLTLSADSGLSVSDLIKTLRAEMEGLERDGGITGLEYEMRGIIAPPASTVSRKRLSAVQSSQSELQFLE</sequence>
<proteinExistence type="predicted"/>
<dbReference type="CDD" id="cd00093">
    <property type="entry name" value="HTH_XRE"/>
    <property type="match status" value="1"/>
</dbReference>
<dbReference type="EMBL" id="AXUP01000512">
    <property type="protein sequence ID" value="ESW36620.1"/>
    <property type="molecule type" value="Genomic_DNA"/>
</dbReference>
<evidence type="ECO:0000313" key="2">
    <source>
        <dbReference type="EMBL" id="ESW36620.1"/>
    </source>
</evidence>
<dbReference type="SMART" id="SM00530">
    <property type="entry name" value="HTH_XRE"/>
    <property type="match status" value="1"/>
</dbReference>
<dbReference type="RefSeq" id="WP_023663144.1">
    <property type="nucleotide sequence ID" value="NZ_AXUP01000512.1"/>
</dbReference>
<evidence type="ECO:0000259" key="1">
    <source>
        <dbReference type="PROSITE" id="PS50943"/>
    </source>
</evidence>
<dbReference type="AlphaFoldDB" id="V7D521"/>
<name>V7D521_9PSED</name>
<dbReference type="Gene3D" id="1.10.260.40">
    <property type="entry name" value="lambda repressor-like DNA-binding domains"/>
    <property type="match status" value="1"/>
</dbReference>
<organism evidence="2 3">
    <name type="scientific">Pseudomonas taiwanensis SJ9</name>
    <dbReference type="NCBI Taxonomy" id="1388762"/>
    <lineage>
        <taxon>Bacteria</taxon>
        <taxon>Pseudomonadati</taxon>
        <taxon>Pseudomonadota</taxon>
        <taxon>Gammaproteobacteria</taxon>
        <taxon>Pseudomonadales</taxon>
        <taxon>Pseudomonadaceae</taxon>
        <taxon>Pseudomonas</taxon>
    </lineage>
</organism>
<dbReference type="Pfam" id="PF01381">
    <property type="entry name" value="HTH_3"/>
    <property type="match status" value="1"/>
</dbReference>
<reference evidence="2 3" key="1">
    <citation type="submission" date="2013-10" db="EMBL/GenBank/DDBJ databases">
        <title>Whole Genome Shotgun Sequence of Pseudomonas taiwanensis SJ9.</title>
        <authorList>
            <person name="Hong S.-J."/>
            <person name="Shin J.-H."/>
        </authorList>
    </citation>
    <scope>NUCLEOTIDE SEQUENCE [LARGE SCALE GENOMIC DNA]</scope>
    <source>
        <strain evidence="2 3">SJ9</strain>
    </source>
</reference>
<protein>
    <submittedName>
        <fullName evidence="2">DNA-binding protein</fullName>
    </submittedName>
</protein>
<evidence type="ECO:0000313" key="3">
    <source>
        <dbReference type="Proteomes" id="UP000018511"/>
    </source>
</evidence>
<dbReference type="GO" id="GO:0003677">
    <property type="term" value="F:DNA binding"/>
    <property type="evidence" value="ECO:0007669"/>
    <property type="project" value="UniProtKB-KW"/>
</dbReference>
<accession>V7D521</accession>
<dbReference type="Proteomes" id="UP000018511">
    <property type="component" value="Unassembled WGS sequence"/>
</dbReference>
<keyword evidence="2" id="KW-0238">DNA-binding</keyword>
<comment type="caution">
    <text evidence="2">The sequence shown here is derived from an EMBL/GenBank/DDBJ whole genome shotgun (WGS) entry which is preliminary data.</text>
</comment>
<dbReference type="InterPro" id="IPR001387">
    <property type="entry name" value="Cro/C1-type_HTH"/>
</dbReference>
<feature type="domain" description="HTH cro/C1-type" evidence="1">
    <location>
        <begin position="11"/>
        <end position="63"/>
    </location>
</feature>
<dbReference type="PROSITE" id="PS50943">
    <property type="entry name" value="HTH_CROC1"/>
    <property type="match status" value="1"/>
</dbReference>
<dbReference type="InterPro" id="IPR010982">
    <property type="entry name" value="Lambda_DNA-bd_dom_sf"/>
</dbReference>
<gene>
    <name evidence="2" type="ORF">O164_28285</name>
</gene>